<name>A0AA88KPS5_NAELO</name>
<dbReference type="Proteomes" id="UP000816034">
    <property type="component" value="Unassembled WGS sequence"/>
</dbReference>
<dbReference type="InterPro" id="IPR013083">
    <property type="entry name" value="Znf_RING/FYVE/PHD"/>
</dbReference>
<evidence type="ECO:0000256" key="1">
    <source>
        <dbReference type="SAM" id="MobiDB-lite"/>
    </source>
</evidence>
<comment type="caution">
    <text evidence="2">The sequence shown here is derived from an EMBL/GenBank/DDBJ whole genome shotgun (WGS) entry which is preliminary data.</text>
</comment>
<dbReference type="RefSeq" id="XP_044552908.1">
    <property type="nucleotide sequence ID" value="XM_044693090.1"/>
</dbReference>
<accession>A0AA88KPS5</accession>
<feature type="compositionally biased region" description="Low complexity" evidence="1">
    <location>
        <begin position="455"/>
        <end position="465"/>
    </location>
</feature>
<dbReference type="Gene3D" id="3.30.40.10">
    <property type="entry name" value="Zinc/RING finger domain, C3HC4 (zinc finger)"/>
    <property type="match status" value="1"/>
</dbReference>
<feature type="compositionally biased region" description="Polar residues" evidence="1">
    <location>
        <begin position="261"/>
        <end position="280"/>
    </location>
</feature>
<evidence type="ECO:0000313" key="3">
    <source>
        <dbReference type="Proteomes" id="UP000816034"/>
    </source>
</evidence>
<reference evidence="2 3" key="1">
    <citation type="journal article" date="2018" name="BMC Genomics">
        <title>The genome of Naegleria lovaniensis, the basis for a comparative approach to unravel pathogenicity factors of the human pathogenic amoeba N. fowleri.</title>
        <authorList>
            <person name="Liechti N."/>
            <person name="Schurch N."/>
            <person name="Bruggmann R."/>
            <person name="Wittwer M."/>
        </authorList>
    </citation>
    <scope>NUCLEOTIDE SEQUENCE [LARGE SCALE GENOMIC DNA]</scope>
    <source>
        <strain evidence="2 3">ATCC 30569</strain>
    </source>
</reference>
<feature type="compositionally biased region" description="Low complexity" evidence="1">
    <location>
        <begin position="433"/>
        <end position="442"/>
    </location>
</feature>
<protein>
    <submittedName>
        <fullName evidence="2">Uncharacterized protein</fullName>
    </submittedName>
</protein>
<feature type="compositionally biased region" description="Polar residues" evidence="1">
    <location>
        <begin position="472"/>
        <end position="489"/>
    </location>
</feature>
<gene>
    <name evidence="2" type="ORF">C9374_000355</name>
</gene>
<dbReference type="SUPFAM" id="SSF57850">
    <property type="entry name" value="RING/U-box"/>
    <property type="match status" value="1"/>
</dbReference>
<proteinExistence type="predicted"/>
<organism evidence="2 3">
    <name type="scientific">Naegleria lovaniensis</name>
    <name type="common">Amoeba</name>
    <dbReference type="NCBI Taxonomy" id="51637"/>
    <lineage>
        <taxon>Eukaryota</taxon>
        <taxon>Discoba</taxon>
        <taxon>Heterolobosea</taxon>
        <taxon>Tetramitia</taxon>
        <taxon>Eutetramitia</taxon>
        <taxon>Vahlkampfiidae</taxon>
        <taxon>Naegleria</taxon>
    </lineage>
</organism>
<sequence length="874" mass="98697">MSSSSVGTSSSNSNKPLDERIKFFKHIPIIKFENIPLNYLNRDDVCSFLGDVIPGLDLEILFKEFRVIMPHKNTRRRVDTLIYDRQNNEEFNHVKTKLLQFQNSYKYCPRSVLDKTTQSERLCFMKAEYVHEMFVYALTEDDSDLVSSFSLLRSILDETILKSPYPSSFKQTISVDKKPTSGNKKKNKDKVFPIVFQPAKHEVWEISLSESWVPMVKEEKNVATKGLKQLIQEDTGSSTSSSPLAVSSDTSKSLVTSSDSNLTSRSATQSAPNTNQDINNEMHTSLWPQDYTLTGIVSFGKAIRQFSNFSIQKTEVTFLISKQNITDQTEKMTTGNSKKVTLKRQRISQAWLLHDEGAFGFSYDGGVSGIVSSIFFDSSFSFITINASPIQKPVVELFQTALQLAPYDKKLIKKGVLTPQQLKELISSHPKTDTSTNGSTDNTIRHPSNCDKDNTSTASTGTTRSKTTHDTASSQIPKTKSVTNSNETLSCKLDSKNDMSEDQNSHTSACYDDYDQALPSSEPNVKKRKLENETVINPAQQPIAVENEKLLVLQRLHEYQILSSEEYRQKVTLIDAVNRYKNGDTSLMKEIIEKKKVFLTDFSSFPQFICPLTGTLAKEPVLGNDGQIYEKEAIMALLYKNATQSQPMKVTQYSIIQSAAQEVNQIIESKLQDVFEFLHNIIAEFSIFDIDLLPLLTAFMLLDTHRKYTLKSLYLKFKIIEANISRFRSNELASLNASESNTEACSSLLILQDCITGIISLETEKRNMIPALIFGLKEKVSKDVFNCYSLALYVACESKFEELYDQLAKQKSEFLYNSILCAVYSVVKCMSFADFIKHIKPEPGTSKATHYAHLLLLLCDSELRFLEENVATNK</sequence>
<keyword evidence="3" id="KW-1185">Reference proteome</keyword>
<evidence type="ECO:0000313" key="2">
    <source>
        <dbReference type="EMBL" id="KAG2388916.1"/>
    </source>
</evidence>
<feature type="compositionally biased region" description="Low complexity" evidence="1">
    <location>
        <begin position="235"/>
        <end position="260"/>
    </location>
</feature>
<dbReference type="EMBL" id="PYSW02000009">
    <property type="protein sequence ID" value="KAG2388916.1"/>
    <property type="molecule type" value="Genomic_DNA"/>
</dbReference>
<feature type="region of interest" description="Disordered" evidence="1">
    <location>
        <begin position="233"/>
        <end position="280"/>
    </location>
</feature>
<dbReference type="GeneID" id="68092817"/>
<feature type="region of interest" description="Disordered" evidence="1">
    <location>
        <begin position="427"/>
        <end position="516"/>
    </location>
</feature>
<dbReference type="AlphaFoldDB" id="A0AA88KPS5"/>